<sequence length="473" mass="53863">MKRILFLLLPVMFFALSGCVPPQGKKSDSGNYIQPYTDNPKYWQYKGEPVLLLGASNNDNLFQSPDVEGQLDLLHSIGGNFVRNTMSSRDSGDVWPFYRQEDGKYDLDRWGGEYWSRFEKLLKLADERDVFIQIEVWDRFDYSRGPWANNPFNPANNINYSEEECGMAAEYPKHPSGDLQPFFHSIKGMPKYSPVLEIVRKYQEKLVAKMLSYSLNYGNILYCMDNETSTPPEWGLYWMRYIKNKAGGKRVYTTDMFDKFFKPNSCEACKHAIRDYEEYLFLDVSQINGRNFNQAHWDTLQWIVNERNKYPARPINCVKTYGGMNSGWGSGSNEDGVKRFCRDVIGGCAAVRHHRPAYGNGLNEKAQATIKSVRKVESLVKMWEVEPNMGLLSERGEDEAYLTAAEGDKYVLLFPGGGSVKIDLSKYDKNFTCTWVSIKSGEWGGQFPVPGGADVEISTPDSSGWFAILVSTG</sequence>
<reference evidence="1" key="1">
    <citation type="submission" date="2018-06" db="EMBL/GenBank/DDBJ databases">
        <authorList>
            <person name="Zhirakovskaya E."/>
        </authorList>
    </citation>
    <scope>NUCLEOTIDE SEQUENCE</scope>
</reference>
<gene>
    <name evidence="1" type="ORF">MNBD_BACTEROID01-523</name>
</gene>
<protein>
    <submittedName>
        <fullName evidence="1">Uncharacterized protein</fullName>
    </submittedName>
</protein>
<accession>A0A3B0UVL4</accession>
<dbReference type="EMBL" id="UOEP01000200">
    <property type="protein sequence ID" value="VAW23776.1"/>
    <property type="molecule type" value="Genomic_DNA"/>
</dbReference>
<dbReference type="PROSITE" id="PS51257">
    <property type="entry name" value="PROKAR_LIPOPROTEIN"/>
    <property type="match status" value="1"/>
</dbReference>
<dbReference type="Gene3D" id="3.20.20.80">
    <property type="entry name" value="Glycosidases"/>
    <property type="match status" value="1"/>
</dbReference>
<dbReference type="InterPro" id="IPR017853">
    <property type="entry name" value="GH"/>
</dbReference>
<dbReference type="SUPFAM" id="SSF51445">
    <property type="entry name" value="(Trans)glycosidases"/>
    <property type="match status" value="1"/>
</dbReference>
<organism evidence="1">
    <name type="scientific">hydrothermal vent metagenome</name>
    <dbReference type="NCBI Taxonomy" id="652676"/>
    <lineage>
        <taxon>unclassified sequences</taxon>
        <taxon>metagenomes</taxon>
        <taxon>ecological metagenomes</taxon>
    </lineage>
</organism>
<name>A0A3B0UVL4_9ZZZZ</name>
<dbReference type="AlphaFoldDB" id="A0A3B0UVL4"/>
<evidence type="ECO:0000313" key="1">
    <source>
        <dbReference type="EMBL" id="VAW23776.1"/>
    </source>
</evidence>
<proteinExistence type="predicted"/>